<reference evidence="9 10" key="2">
    <citation type="submission" date="2009-02" db="EMBL/GenBank/DDBJ databases">
        <title>Draft genome sequence of Blautia hydrogenotrophica DSM 10507 (Ruminococcus hydrogenotrophicus DSM 10507).</title>
        <authorList>
            <person name="Sudarsanam P."/>
            <person name="Ley R."/>
            <person name="Guruge J."/>
            <person name="Turnbaugh P.J."/>
            <person name="Mahowald M."/>
            <person name="Liep D."/>
            <person name="Gordon J."/>
        </authorList>
    </citation>
    <scope>NUCLEOTIDE SEQUENCE [LARGE SCALE GENOMIC DNA]</scope>
    <source>
        <strain evidence="10">DSM 10507 / JCM 14656 / S5a33</strain>
    </source>
</reference>
<dbReference type="PANTHER" id="PTHR42865">
    <property type="entry name" value="PROTON/GLUTAMATE-ASPARTATE SYMPORTER"/>
    <property type="match status" value="1"/>
</dbReference>
<dbReference type="Pfam" id="PF00375">
    <property type="entry name" value="SDF"/>
    <property type="match status" value="1"/>
</dbReference>
<dbReference type="InterPro" id="IPR036458">
    <property type="entry name" value="Na:dicarbo_symporter_sf"/>
</dbReference>
<feature type="transmembrane region" description="Helical" evidence="8">
    <location>
        <begin position="147"/>
        <end position="164"/>
    </location>
</feature>
<dbReference type="GO" id="GO:0005886">
    <property type="term" value="C:plasma membrane"/>
    <property type="evidence" value="ECO:0007669"/>
    <property type="project" value="UniProtKB-SubCell"/>
</dbReference>
<dbReference type="PANTHER" id="PTHR42865:SF7">
    <property type="entry name" value="PROTON_GLUTAMATE-ASPARTATE SYMPORTER"/>
    <property type="match status" value="1"/>
</dbReference>
<dbReference type="eggNOG" id="COG1301">
    <property type="taxonomic scope" value="Bacteria"/>
</dbReference>
<keyword evidence="10" id="KW-1185">Reference proteome</keyword>
<feature type="transmembrane region" description="Helical" evidence="8">
    <location>
        <begin position="52"/>
        <end position="72"/>
    </location>
</feature>
<dbReference type="FunFam" id="1.10.3860.10:FF:000001">
    <property type="entry name" value="C4-dicarboxylate transport protein"/>
    <property type="match status" value="1"/>
</dbReference>
<dbReference type="GeneID" id="86821040"/>
<dbReference type="InterPro" id="IPR001991">
    <property type="entry name" value="Na-dicarboxylate_symporter"/>
</dbReference>
<keyword evidence="2" id="KW-0813">Transport</keyword>
<dbReference type="Gene3D" id="1.10.3860.10">
    <property type="entry name" value="Sodium:dicarboxylate symporter"/>
    <property type="match status" value="1"/>
</dbReference>
<organism evidence="9 10">
    <name type="scientific">Blautia hydrogenotrophica (strain DSM 10507 / JCM 14656 / S5a33)</name>
    <name type="common">Ruminococcus hydrogenotrophicus</name>
    <dbReference type="NCBI Taxonomy" id="476272"/>
    <lineage>
        <taxon>Bacteria</taxon>
        <taxon>Bacillati</taxon>
        <taxon>Bacillota</taxon>
        <taxon>Clostridia</taxon>
        <taxon>Lachnospirales</taxon>
        <taxon>Lachnospiraceae</taxon>
        <taxon>Blautia</taxon>
    </lineage>
</organism>
<dbReference type="PRINTS" id="PR00173">
    <property type="entry name" value="EDTRNSPORT"/>
</dbReference>
<evidence type="ECO:0000313" key="10">
    <source>
        <dbReference type="Proteomes" id="UP000003100"/>
    </source>
</evidence>
<name>C0CN33_BLAHS</name>
<comment type="caution">
    <text evidence="9">The sequence shown here is derived from an EMBL/GenBank/DDBJ whole genome shotgun (WGS) entry which is preliminary data.</text>
</comment>
<dbReference type="HOGENOM" id="CLU_019375_7_1_9"/>
<evidence type="ECO:0000256" key="5">
    <source>
        <dbReference type="ARBA" id="ARBA00022847"/>
    </source>
</evidence>
<dbReference type="EMBL" id="ACBZ01000123">
    <property type="protein sequence ID" value="EEG48821.1"/>
    <property type="molecule type" value="Genomic_DNA"/>
</dbReference>
<comment type="subcellular location">
    <subcellularLocation>
        <location evidence="1">Cell membrane</location>
        <topology evidence="1">Multi-pass membrane protein</topology>
    </subcellularLocation>
</comment>
<feature type="transmembrane region" description="Helical" evidence="8">
    <location>
        <begin position="304"/>
        <end position="322"/>
    </location>
</feature>
<keyword evidence="5" id="KW-0769">Symport</keyword>
<evidence type="ECO:0000256" key="8">
    <source>
        <dbReference type="SAM" id="Phobius"/>
    </source>
</evidence>
<evidence type="ECO:0000256" key="7">
    <source>
        <dbReference type="ARBA" id="ARBA00023136"/>
    </source>
</evidence>
<dbReference type="Proteomes" id="UP000003100">
    <property type="component" value="Unassembled WGS sequence"/>
</dbReference>
<sequence>MEKKRKKLHFSVKVLIGLGLGIVIGIILQPYADFASTFIQPFGTLYLNAVKMLIVPLVFCSLVMGACGLGDVKKFGRIGLKTMGIYLLTTFFAASIGVILGNLTDVGTGLDLKTDVAVEAVETPNFVETLTNIIPSNPIQAMANGDMLQIIVFALFVGAGIVIVGKKAEPVKGFIDGFSDIMYKITDIVMSFTPYAVFALITPVIASNGKEVLLPLLSFVLVVYAGLVLHLILIYGMGIRFGVGMNPLEFMKKSWEAIIISFSTCSSSATLPATMQCGKRLGIPLPIRSFTLPLGATVNMDGGAIYQGVTAIFVANLFGVDLSLTEEILIIATAVLASVGTAGVAGASIIMVSVVLTSVGLPMEGVAIVAGVDKLIDMPRTSVNIIGDLMCSAIVARSEGELDAKKTMLEESV</sequence>
<proteinExistence type="predicted"/>
<feature type="transmembrane region" description="Helical" evidence="8">
    <location>
        <begin position="12"/>
        <end position="32"/>
    </location>
</feature>
<evidence type="ECO:0000256" key="2">
    <source>
        <dbReference type="ARBA" id="ARBA00022448"/>
    </source>
</evidence>
<gene>
    <name evidence="9" type="ORF">RUMHYD_02271</name>
</gene>
<dbReference type="AlphaFoldDB" id="C0CN33"/>
<protein>
    <recommendedName>
        <fullName evidence="11">Glutamate-aspartate carrier protein</fullName>
    </recommendedName>
</protein>
<evidence type="ECO:0000256" key="6">
    <source>
        <dbReference type="ARBA" id="ARBA00022989"/>
    </source>
</evidence>
<feature type="transmembrane region" description="Helical" evidence="8">
    <location>
        <begin position="185"/>
        <end position="206"/>
    </location>
</feature>
<evidence type="ECO:0008006" key="11">
    <source>
        <dbReference type="Google" id="ProtNLM"/>
    </source>
</evidence>
<feature type="transmembrane region" description="Helical" evidence="8">
    <location>
        <begin position="212"/>
        <end position="236"/>
    </location>
</feature>
<evidence type="ECO:0000256" key="4">
    <source>
        <dbReference type="ARBA" id="ARBA00022692"/>
    </source>
</evidence>
<evidence type="ECO:0000256" key="1">
    <source>
        <dbReference type="ARBA" id="ARBA00004651"/>
    </source>
</evidence>
<feature type="transmembrane region" description="Helical" evidence="8">
    <location>
        <begin position="329"/>
        <end position="356"/>
    </location>
</feature>
<keyword evidence="4 8" id="KW-0812">Transmembrane</keyword>
<dbReference type="GO" id="GO:0015293">
    <property type="term" value="F:symporter activity"/>
    <property type="evidence" value="ECO:0007669"/>
    <property type="project" value="UniProtKB-KW"/>
</dbReference>
<dbReference type="RefSeq" id="WP_005949493.1">
    <property type="nucleotide sequence ID" value="NZ_CP136423.1"/>
</dbReference>
<keyword evidence="7 8" id="KW-0472">Membrane</keyword>
<keyword evidence="6 8" id="KW-1133">Transmembrane helix</keyword>
<dbReference type="SUPFAM" id="SSF118215">
    <property type="entry name" value="Proton glutamate symport protein"/>
    <property type="match status" value="1"/>
</dbReference>
<evidence type="ECO:0000313" key="9">
    <source>
        <dbReference type="EMBL" id="EEG48821.1"/>
    </source>
</evidence>
<reference evidence="9 10" key="1">
    <citation type="submission" date="2009-01" db="EMBL/GenBank/DDBJ databases">
        <authorList>
            <person name="Fulton L."/>
            <person name="Clifton S."/>
            <person name="Fulton B."/>
            <person name="Xu J."/>
            <person name="Minx P."/>
            <person name="Pepin K.H."/>
            <person name="Johnson M."/>
            <person name="Bhonagiri V."/>
            <person name="Nash W.E."/>
            <person name="Mardis E.R."/>
            <person name="Wilson R.K."/>
        </authorList>
    </citation>
    <scope>NUCLEOTIDE SEQUENCE [LARGE SCALE GENOMIC DNA]</scope>
    <source>
        <strain evidence="10">DSM 10507 / JCM 14656 / S5a33</strain>
    </source>
</reference>
<evidence type="ECO:0000256" key="3">
    <source>
        <dbReference type="ARBA" id="ARBA00022475"/>
    </source>
</evidence>
<feature type="transmembrane region" description="Helical" evidence="8">
    <location>
        <begin position="84"/>
        <end position="103"/>
    </location>
</feature>
<keyword evidence="3" id="KW-1003">Cell membrane</keyword>
<dbReference type="PATRIC" id="fig|476272.21.peg.1705"/>
<dbReference type="GO" id="GO:0006835">
    <property type="term" value="P:dicarboxylic acid transport"/>
    <property type="evidence" value="ECO:0007669"/>
    <property type="project" value="TreeGrafter"/>
</dbReference>
<accession>C0CN33</accession>